<feature type="transmembrane region" description="Helical" evidence="6">
    <location>
        <begin position="521"/>
        <end position="543"/>
    </location>
</feature>
<accession>A0AAN7KD04</accession>
<keyword evidence="8" id="KW-1185">Reference proteome</keyword>
<evidence type="ECO:0000313" key="7">
    <source>
        <dbReference type="EMBL" id="KAK4766648.1"/>
    </source>
</evidence>
<evidence type="ECO:0000256" key="3">
    <source>
        <dbReference type="ARBA" id="ARBA00022692"/>
    </source>
</evidence>
<dbReference type="Proteomes" id="UP001345219">
    <property type="component" value="Chromosome 7"/>
</dbReference>
<dbReference type="EMBL" id="JAXIOK010000007">
    <property type="protein sequence ID" value="KAK4766648.1"/>
    <property type="molecule type" value="Genomic_DNA"/>
</dbReference>
<proteinExistence type="inferred from homology"/>
<comment type="similarity">
    <text evidence="2">Belongs to the major facilitator superfamily. Proton-dependent oligopeptide transporter (POT/PTR) (TC 2.A.17) family.</text>
</comment>
<keyword evidence="3 6" id="KW-0812">Transmembrane</keyword>
<comment type="caution">
    <text evidence="7">The sequence shown here is derived from an EMBL/GenBank/DDBJ whole genome shotgun (WGS) entry which is preliminary data.</text>
</comment>
<dbReference type="GO" id="GO:0016020">
    <property type="term" value="C:membrane"/>
    <property type="evidence" value="ECO:0007669"/>
    <property type="project" value="UniProtKB-SubCell"/>
</dbReference>
<evidence type="ECO:0000256" key="1">
    <source>
        <dbReference type="ARBA" id="ARBA00004141"/>
    </source>
</evidence>
<feature type="transmembrane region" description="Helical" evidence="6">
    <location>
        <begin position="563"/>
        <end position="586"/>
    </location>
</feature>
<dbReference type="InterPro" id="IPR036259">
    <property type="entry name" value="MFS_trans_sf"/>
</dbReference>
<feature type="transmembrane region" description="Helical" evidence="6">
    <location>
        <begin position="433"/>
        <end position="454"/>
    </location>
</feature>
<sequence length="605" mass="66320">MEFSDDQTAIVLASTPSKKKPMETKEGEAQHEEINYRGIRAMPFVIGNEIFEKLGSVGTSTNLLVYLATVFNTKSITATNMINIFNGTINAATFVGAFLSDTYFGRYKTLGFACVSSFLGMLVLALTAAIPELHPPKCGYGIENMNCTGASPWQMFFLISGLGFLVVGGGGIRPCNLAFGADQFNPNTPSGKGGINSFFNWYYFTYTFAVMVSVTGIVYVQSDVSWAWGLAIPAFLMFFSCFLFFAGSRIYVKVRPDGSPLTEVVRVVVAAIRKRKMELPSSSSESDPCHGLFDRLSKSSINSKLPRTDQFRCFDKAAIIAPEDRFNEDGSAASPWRLCSIQQVEVVKCLLRVIPISASCIVYNLTLVQQQTYAVFQAMQMDRGLSNSSQFKIPAASYGLLTMVALTMWIPIYDRAVVPVLRKITRKEGGVTVLQKMGIGILLAIITNVVSGLVEGRRRSLALANPSGYDAIRGSISPLSGLWLGPQLVLAGLSEAFNIIAQVEFYYKQFPENMRSIGGSLTFVGFAVSSYLSSLLISIVHKATRGTETEWLTQDLNKGKLDYLYYLLAAFQAANLVYFVVCARWYKYRGGGTGGREPIVTSQGD</sequence>
<dbReference type="AlphaFoldDB" id="A0AAN7KD04"/>
<dbReference type="SUPFAM" id="SSF103473">
    <property type="entry name" value="MFS general substrate transporter"/>
    <property type="match status" value="1"/>
</dbReference>
<comment type="subcellular location">
    <subcellularLocation>
        <location evidence="1">Membrane</location>
        <topology evidence="1">Multi-pass membrane protein</topology>
    </subcellularLocation>
</comment>
<keyword evidence="4 6" id="KW-1133">Transmembrane helix</keyword>
<feature type="transmembrane region" description="Helical" evidence="6">
    <location>
        <begin position="110"/>
        <end position="130"/>
    </location>
</feature>
<feature type="transmembrane region" description="Helical" evidence="6">
    <location>
        <begin position="393"/>
        <end position="413"/>
    </location>
</feature>
<evidence type="ECO:0000256" key="5">
    <source>
        <dbReference type="ARBA" id="ARBA00023136"/>
    </source>
</evidence>
<keyword evidence="5 6" id="KW-0472">Membrane</keyword>
<dbReference type="PANTHER" id="PTHR11654">
    <property type="entry name" value="OLIGOPEPTIDE TRANSPORTER-RELATED"/>
    <property type="match status" value="1"/>
</dbReference>
<dbReference type="Pfam" id="PF00854">
    <property type="entry name" value="PTR2"/>
    <property type="match status" value="1"/>
</dbReference>
<evidence type="ECO:0000256" key="2">
    <source>
        <dbReference type="ARBA" id="ARBA00005982"/>
    </source>
</evidence>
<evidence type="ECO:0000256" key="6">
    <source>
        <dbReference type="SAM" id="Phobius"/>
    </source>
</evidence>
<organism evidence="7 8">
    <name type="scientific">Trapa incisa</name>
    <dbReference type="NCBI Taxonomy" id="236973"/>
    <lineage>
        <taxon>Eukaryota</taxon>
        <taxon>Viridiplantae</taxon>
        <taxon>Streptophyta</taxon>
        <taxon>Embryophyta</taxon>
        <taxon>Tracheophyta</taxon>
        <taxon>Spermatophyta</taxon>
        <taxon>Magnoliopsida</taxon>
        <taxon>eudicotyledons</taxon>
        <taxon>Gunneridae</taxon>
        <taxon>Pentapetalae</taxon>
        <taxon>rosids</taxon>
        <taxon>malvids</taxon>
        <taxon>Myrtales</taxon>
        <taxon>Lythraceae</taxon>
        <taxon>Trapa</taxon>
    </lineage>
</organism>
<protein>
    <submittedName>
        <fullName evidence="7">Uncharacterized protein</fullName>
    </submittedName>
</protein>
<reference evidence="7 8" key="1">
    <citation type="journal article" date="2023" name="Hortic Res">
        <title>Pangenome of water caltrop reveals structural variations and asymmetric subgenome divergence after allopolyploidization.</title>
        <authorList>
            <person name="Zhang X."/>
            <person name="Chen Y."/>
            <person name="Wang L."/>
            <person name="Yuan Y."/>
            <person name="Fang M."/>
            <person name="Shi L."/>
            <person name="Lu R."/>
            <person name="Comes H.P."/>
            <person name="Ma Y."/>
            <person name="Chen Y."/>
            <person name="Huang G."/>
            <person name="Zhou Y."/>
            <person name="Zheng Z."/>
            <person name="Qiu Y."/>
        </authorList>
    </citation>
    <scope>NUCLEOTIDE SEQUENCE [LARGE SCALE GENOMIC DNA]</scope>
    <source>
        <tissue evidence="7">Roots</tissue>
    </source>
</reference>
<evidence type="ECO:0000256" key="4">
    <source>
        <dbReference type="ARBA" id="ARBA00022989"/>
    </source>
</evidence>
<feature type="transmembrane region" description="Helical" evidence="6">
    <location>
        <begin position="150"/>
        <end position="172"/>
    </location>
</feature>
<name>A0AAN7KD04_9MYRT</name>
<evidence type="ECO:0000313" key="8">
    <source>
        <dbReference type="Proteomes" id="UP001345219"/>
    </source>
</evidence>
<feature type="transmembrane region" description="Helical" evidence="6">
    <location>
        <begin position="201"/>
        <end position="220"/>
    </location>
</feature>
<dbReference type="InterPro" id="IPR000109">
    <property type="entry name" value="POT_fam"/>
</dbReference>
<dbReference type="GO" id="GO:0022857">
    <property type="term" value="F:transmembrane transporter activity"/>
    <property type="evidence" value="ECO:0007669"/>
    <property type="project" value="InterPro"/>
</dbReference>
<dbReference type="Gene3D" id="1.20.1250.20">
    <property type="entry name" value="MFS general substrate transporter like domains"/>
    <property type="match status" value="1"/>
</dbReference>
<dbReference type="CDD" id="cd17416">
    <property type="entry name" value="MFS_NPF1_2"/>
    <property type="match status" value="1"/>
</dbReference>
<gene>
    <name evidence="7" type="ORF">SAY87_008290</name>
</gene>
<feature type="transmembrane region" description="Helical" evidence="6">
    <location>
        <begin position="226"/>
        <end position="246"/>
    </location>
</feature>